<dbReference type="GeneID" id="36517098"/>
<dbReference type="EMBL" id="NDIQ01000022">
    <property type="protein sequence ID" value="PRT55730.1"/>
    <property type="molecule type" value="Genomic_DNA"/>
</dbReference>
<evidence type="ECO:0000256" key="5">
    <source>
        <dbReference type="PIRSR" id="PIRSR601382-1"/>
    </source>
</evidence>
<organism evidence="9 10">
    <name type="scientific">Wickerhamiella sorbophila</name>
    <dbReference type="NCBI Taxonomy" id="45607"/>
    <lineage>
        <taxon>Eukaryota</taxon>
        <taxon>Fungi</taxon>
        <taxon>Dikarya</taxon>
        <taxon>Ascomycota</taxon>
        <taxon>Saccharomycotina</taxon>
        <taxon>Dipodascomycetes</taxon>
        <taxon>Dipodascales</taxon>
        <taxon>Trichomonascaceae</taxon>
        <taxon>Wickerhamiella</taxon>
    </lineage>
</organism>
<dbReference type="RefSeq" id="XP_024665675.1">
    <property type="nucleotide sequence ID" value="XM_024809907.1"/>
</dbReference>
<comment type="caution">
    <text evidence="9">The sequence shown here is derived from an EMBL/GenBank/DDBJ whole genome shotgun (WGS) entry which is preliminary data.</text>
</comment>
<dbReference type="PANTHER" id="PTHR45679:SF5">
    <property type="entry name" value="ER DEGRADATION-ENHANCING ALPHA-MANNOSIDASE-LIKE PROTEIN 1"/>
    <property type="match status" value="1"/>
</dbReference>
<keyword evidence="6" id="KW-0106">Calcium</keyword>
<dbReference type="GO" id="GO:0005975">
    <property type="term" value="P:carbohydrate metabolic process"/>
    <property type="evidence" value="ECO:0007669"/>
    <property type="project" value="InterPro"/>
</dbReference>
<dbReference type="InterPro" id="IPR001382">
    <property type="entry name" value="Glyco_hydro_47"/>
</dbReference>
<keyword evidence="8" id="KW-0732">Signal</keyword>
<feature type="signal peptide" evidence="8">
    <location>
        <begin position="1"/>
        <end position="15"/>
    </location>
</feature>
<dbReference type="PANTHER" id="PTHR45679">
    <property type="entry name" value="ER DEGRADATION-ENHANCING ALPHA-MANNOSIDASE-LIKE PROTEIN 2"/>
    <property type="match status" value="1"/>
</dbReference>
<dbReference type="GO" id="GO:0016020">
    <property type="term" value="C:membrane"/>
    <property type="evidence" value="ECO:0007669"/>
    <property type="project" value="InterPro"/>
</dbReference>
<dbReference type="GO" id="GO:0005509">
    <property type="term" value="F:calcium ion binding"/>
    <property type="evidence" value="ECO:0007669"/>
    <property type="project" value="InterPro"/>
</dbReference>
<feature type="active site" evidence="5">
    <location>
        <position position="269"/>
    </location>
</feature>
<keyword evidence="4" id="KW-0325">Glycoprotein</keyword>
<protein>
    <recommendedName>
        <fullName evidence="7">alpha-1,2-Mannosidase</fullName>
        <ecNumber evidence="7">3.2.1.-</ecNumber>
    </recommendedName>
</protein>
<dbReference type="InterPro" id="IPR044674">
    <property type="entry name" value="EDEM1/2/3"/>
</dbReference>
<dbReference type="AlphaFoldDB" id="A0A2T0FL79"/>
<proteinExistence type="inferred from homology"/>
<feature type="active site" evidence="5">
    <location>
        <position position="384"/>
    </location>
</feature>
<evidence type="ECO:0000256" key="6">
    <source>
        <dbReference type="PIRSR" id="PIRSR601382-2"/>
    </source>
</evidence>
<accession>A0A2T0FL79</accession>
<comment type="cofactor">
    <cofactor evidence="6">
        <name>Ca(2+)</name>
        <dbReference type="ChEBI" id="CHEBI:29108"/>
    </cofactor>
</comment>
<dbReference type="GO" id="GO:1904380">
    <property type="term" value="P:endoplasmic reticulum mannose trimming"/>
    <property type="evidence" value="ECO:0007669"/>
    <property type="project" value="InterPro"/>
</dbReference>
<keyword evidence="10" id="KW-1185">Reference proteome</keyword>
<dbReference type="GO" id="GO:0004571">
    <property type="term" value="F:mannosyl-oligosaccharide 1,2-alpha-mannosidase activity"/>
    <property type="evidence" value="ECO:0007669"/>
    <property type="project" value="InterPro"/>
</dbReference>
<dbReference type="Gene3D" id="1.50.10.10">
    <property type="match status" value="1"/>
</dbReference>
<keyword evidence="6" id="KW-0479">Metal-binding</keyword>
<gene>
    <name evidence="9" type="ORF">B9G98_03350</name>
</gene>
<name>A0A2T0FL79_9ASCO</name>
<evidence type="ECO:0000256" key="3">
    <source>
        <dbReference type="ARBA" id="ARBA00022824"/>
    </source>
</evidence>
<feature type="active site" description="Proton donor" evidence="5">
    <location>
        <position position="126"/>
    </location>
</feature>
<feature type="active site" description="Proton donor" evidence="5">
    <location>
        <position position="362"/>
    </location>
</feature>
<evidence type="ECO:0000313" key="10">
    <source>
        <dbReference type="Proteomes" id="UP000238350"/>
    </source>
</evidence>
<dbReference type="EC" id="3.2.1.-" evidence="7"/>
<dbReference type="InterPro" id="IPR012341">
    <property type="entry name" value="6hp_glycosidase-like_sf"/>
</dbReference>
<dbReference type="GO" id="GO:0036503">
    <property type="term" value="P:ERAD pathway"/>
    <property type="evidence" value="ECO:0007669"/>
    <property type="project" value="UniProtKB-ARBA"/>
</dbReference>
<evidence type="ECO:0000313" key="9">
    <source>
        <dbReference type="EMBL" id="PRT55730.1"/>
    </source>
</evidence>
<reference evidence="9 10" key="1">
    <citation type="submission" date="2017-04" db="EMBL/GenBank/DDBJ databases">
        <title>Genome sequencing of [Candida] sorbophila.</title>
        <authorList>
            <person name="Ahn J.O."/>
        </authorList>
    </citation>
    <scope>NUCLEOTIDE SEQUENCE [LARGE SCALE GENOMIC DNA]</scope>
    <source>
        <strain evidence="9 10">DS02</strain>
    </source>
</reference>
<evidence type="ECO:0000256" key="4">
    <source>
        <dbReference type="ARBA" id="ARBA00023180"/>
    </source>
</evidence>
<keyword evidence="3" id="KW-0256">Endoplasmic reticulum</keyword>
<dbReference type="PRINTS" id="PR00747">
    <property type="entry name" value="GLYHDRLASE47"/>
</dbReference>
<evidence type="ECO:0000256" key="1">
    <source>
        <dbReference type="ARBA" id="ARBA00004240"/>
    </source>
</evidence>
<feature type="chain" id="PRO_5015605543" description="alpha-1,2-Mannosidase" evidence="8">
    <location>
        <begin position="16"/>
        <end position="602"/>
    </location>
</feature>
<comment type="subcellular location">
    <subcellularLocation>
        <location evidence="1">Endoplasmic reticulum</location>
    </subcellularLocation>
</comment>
<dbReference type="STRING" id="45607.A0A2T0FL79"/>
<dbReference type="OrthoDB" id="8118055at2759"/>
<comment type="similarity">
    <text evidence="2 7">Belongs to the glycosyl hydrolase 47 family.</text>
</comment>
<dbReference type="Pfam" id="PF01532">
    <property type="entry name" value="Glyco_hydro_47"/>
    <property type="match status" value="1"/>
</dbReference>
<evidence type="ECO:0000256" key="7">
    <source>
        <dbReference type="RuleBase" id="RU361193"/>
    </source>
</evidence>
<evidence type="ECO:0000256" key="2">
    <source>
        <dbReference type="ARBA" id="ARBA00007658"/>
    </source>
</evidence>
<evidence type="ECO:0000256" key="8">
    <source>
        <dbReference type="SAM" id="SignalP"/>
    </source>
</evidence>
<keyword evidence="7" id="KW-0378">Hydrolase</keyword>
<sequence>MLVWPLLALADVSAAWSPLQQDLFNEDGLKYLKQHVRDAFFHAWSSYTSFGLPADEVRPWTCDPLGPDPDITHVEKNDVLGNYSVTLVDSVDMLAIVGEDDLFRNAVSYIDENVSFDTPSVVQVFETNIRGIGGLLSAHLLASTPSLGHAIPGYDGHLLEKAYDLGLRLLPAFTTSTGIPWPRVHLQDGVVKIGGRYISETCSAGAGSLLLEFTMLSRLTGDERFEKLAKQAFHAIWSRRSRIGLVGMHIDSVTGRWIDSYTGIGASVDSIYEYALKQYVLFGDEEFGLIWNQMLAALDKYSSVGWLYQLIDFRTGALYANWIDALAAFWPGLLVLAGKVTEALPVYFTYFKLWNTYASIPERWSPVWDQENAVDLQWYLLRPEFIESSYFLYRATRDPFFLHVGEVVLNDLNEHNFATCGYAGFQDVRTGEVNNRMESFFLSETTKYLFLLFDKDHPLNKDENVVFTTEAHPFWYTPDVMQHANATNFARVLAKVESTNKTVIPIKRGKKRGQFREHWRRLLDRADQDPVSYPVPEDSESCAVVPRSDMGSVVASWNLFYLCDSMVEFKQPLWLNRSEDLEFVNGFYEKYVSNHAVCKAIV</sequence>
<dbReference type="GO" id="GO:0044322">
    <property type="term" value="C:endoplasmic reticulum quality control compartment"/>
    <property type="evidence" value="ECO:0007669"/>
    <property type="project" value="GOC"/>
</dbReference>
<feature type="binding site" evidence="6">
    <location>
        <position position="469"/>
    </location>
    <ligand>
        <name>Ca(2+)</name>
        <dbReference type="ChEBI" id="CHEBI:29108"/>
    </ligand>
</feature>
<dbReference type="InterPro" id="IPR036026">
    <property type="entry name" value="Seven-hairpin_glycosidases"/>
</dbReference>
<dbReference type="Proteomes" id="UP000238350">
    <property type="component" value="Unassembled WGS sequence"/>
</dbReference>
<dbReference type="SUPFAM" id="SSF48225">
    <property type="entry name" value="Seven-hairpin glycosidases"/>
    <property type="match status" value="1"/>
</dbReference>
<keyword evidence="7" id="KW-0326">Glycosidase</keyword>